<name>A0A670K0L9_PODMU</name>
<sequence>MDSCESKMTPRLASGGWVIGGKEVVPHSQPFMASIQVNGAHVCGGFLVRRKWVMTAAHCLMRSPSVRIVLGAHSLAAPEASQQIFGVQESIAHPLYNSGTVTNDIRLLKVSGAREVLAKYILIPRANSDPRPGVMCHVTGWGDTSNYGTIPTILMEANTTIVDRKACNVSWAGQIRRCMICAANTDPSLPKTKGDSGGPLLCGSRVHGIVSFNGRRCGDRRFPDVYTRISKYIAWIRYVLQTF</sequence>
<dbReference type="InterPro" id="IPR009003">
    <property type="entry name" value="Peptidase_S1_PA"/>
</dbReference>
<dbReference type="InterPro" id="IPR001254">
    <property type="entry name" value="Trypsin_dom"/>
</dbReference>
<dbReference type="PANTHER" id="PTHR24271">
    <property type="entry name" value="KALLIKREIN-RELATED"/>
    <property type="match status" value="1"/>
</dbReference>
<proteinExistence type="inferred from homology"/>
<gene>
    <name evidence="4" type="primary">PRSS57</name>
</gene>
<dbReference type="FunFam" id="2.40.10.10:FF:000005">
    <property type="entry name" value="Serine protease 37"/>
    <property type="match status" value="1"/>
</dbReference>
<dbReference type="GeneTree" id="ENSGT00940000162457"/>
<evidence type="ECO:0000259" key="3">
    <source>
        <dbReference type="PROSITE" id="PS50240"/>
    </source>
</evidence>
<reference evidence="4 5" key="1">
    <citation type="journal article" date="2019" name="Proc. Natl. Acad. Sci. U.S.A.">
        <title>Regulatory changes in pterin and carotenoid genes underlie balanced color polymorphisms in the wall lizard.</title>
        <authorList>
            <person name="Andrade P."/>
            <person name="Pinho C."/>
            <person name="Perez I de Lanuza G."/>
            <person name="Afonso S."/>
            <person name="Brejcha J."/>
            <person name="Rubin C.J."/>
            <person name="Wallerman O."/>
            <person name="Pereira P."/>
            <person name="Sabatino S.J."/>
            <person name="Bellati A."/>
            <person name="Pellitteri-Rosa D."/>
            <person name="Bosakova Z."/>
            <person name="Bunikis I."/>
            <person name="Carretero M.A."/>
            <person name="Feiner N."/>
            <person name="Marsik P."/>
            <person name="Pauperio F."/>
            <person name="Salvi D."/>
            <person name="Soler L."/>
            <person name="While G.M."/>
            <person name="Uller T."/>
            <person name="Font E."/>
            <person name="Andersson L."/>
            <person name="Carneiro M."/>
        </authorList>
    </citation>
    <scope>NUCLEOTIDE SEQUENCE</scope>
</reference>
<dbReference type="OMA" id="VCNSSWR"/>
<comment type="similarity">
    <text evidence="1">Belongs to the peptidase S1 family. Snake venom subfamily.</text>
</comment>
<dbReference type="PROSITE" id="PS50240">
    <property type="entry name" value="TRYPSIN_DOM"/>
    <property type="match status" value="1"/>
</dbReference>
<dbReference type="InterPro" id="IPR043504">
    <property type="entry name" value="Peptidase_S1_PA_chymotrypsin"/>
</dbReference>
<dbReference type="Proteomes" id="UP000472272">
    <property type="component" value="Chromosome 18"/>
</dbReference>
<organism evidence="4 5">
    <name type="scientific">Podarcis muralis</name>
    <name type="common">Wall lizard</name>
    <name type="synonym">Lacerta muralis</name>
    <dbReference type="NCBI Taxonomy" id="64176"/>
    <lineage>
        <taxon>Eukaryota</taxon>
        <taxon>Metazoa</taxon>
        <taxon>Chordata</taxon>
        <taxon>Craniata</taxon>
        <taxon>Vertebrata</taxon>
        <taxon>Euteleostomi</taxon>
        <taxon>Lepidosauria</taxon>
        <taxon>Squamata</taxon>
        <taxon>Bifurcata</taxon>
        <taxon>Unidentata</taxon>
        <taxon>Episquamata</taxon>
        <taxon>Laterata</taxon>
        <taxon>Lacertibaenia</taxon>
        <taxon>Lacertidae</taxon>
        <taxon>Podarcis</taxon>
    </lineage>
</organism>
<dbReference type="InterPro" id="IPR018114">
    <property type="entry name" value="TRYPSIN_HIS"/>
</dbReference>
<dbReference type="CDD" id="cd00190">
    <property type="entry name" value="Tryp_SPc"/>
    <property type="match status" value="1"/>
</dbReference>
<feature type="domain" description="Peptidase S1" evidence="3">
    <location>
        <begin position="18"/>
        <end position="241"/>
    </location>
</feature>
<dbReference type="PROSITE" id="PS00134">
    <property type="entry name" value="TRYPSIN_HIS"/>
    <property type="match status" value="1"/>
</dbReference>
<reference evidence="4" key="2">
    <citation type="submission" date="2025-08" db="UniProtKB">
        <authorList>
            <consortium name="Ensembl"/>
        </authorList>
    </citation>
    <scope>IDENTIFICATION</scope>
</reference>
<reference evidence="4" key="3">
    <citation type="submission" date="2025-09" db="UniProtKB">
        <authorList>
            <consortium name="Ensembl"/>
        </authorList>
    </citation>
    <scope>IDENTIFICATION</scope>
</reference>
<dbReference type="InterPro" id="IPR001314">
    <property type="entry name" value="Peptidase_S1A"/>
</dbReference>
<accession>A0A670K0L9</accession>
<protein>
    <submittedName>
        <fullName evidence="4">Serine protease 57</fullName>
    </submittedName>
</protein>
<dbReference type="Gene3D" id="2.40.10.10">
    <property type="entry name" value="Trypsin-like serine proteases"/>
    <property type="match status" value="2"/>
</dbReference>
<keyword evidence="2" id="KW-1015">Disulfide bond</keyword>
<evidence type="ECO:0000256" key="2">
    <source>
        <dbReference type="ARBA" id="ARBA00023157"/>
    </source>
</evidence>
<dbReference type="GO" id="GO:0005576">
    <property type="term" value="C:extracellular region"/>
    <property type="evidence" value="ECO:0007669"/>
    <property type="project" value="UniProtKB-ARBA"/>
</dbReference>
<evidence type="ECO:0000313" key="5">
    <source>
        <dbReference type="Proteomes" id="UP000472272"/>
    </source>
</evidence>
<dbReference type="SMART" id="SM00020">
    <property type="entry name" value="Tryp_SPc"/>
    <property type="match status" value="1"/>
</dbReference>
<dbReference type="GO" id="GO:0006508">
    <property type="term" value="P:proteolysis"/>
    <property type="evidence" value="ECO:0007669"/>
    <property type="project" value="InterPro"/>
</dbReference>
<dbReference type="SUPFAM" id="SSF50494">
    <property type="entry name" value="Trypsin-like serine proteases"/>
    <property type="match status" value="1"/>
</dbReference>
<dbReference type="PRINTS" id="PR00722">
    <property type="entry name" value="CHYMOTRYPSIN"/>
</dbReference>
<dbReference type="PANTHER" id="PTHR24271:SF55">
    <property type="entry name" value="SERINE PROTEASE 57"/>
    <property type="match status" value="1"/>
</dbReference>
<keyword evidence="5" id="KW-1185">Reference proteome</keyword>
<dbReference type="GO" id="GO:0004252">
    <property type="term" value="F:serine-type endopeptidase activity"/>
    <property type="evidence" value="ECO:0007669"/>
    <property type="project" value="InterPro"/>
</dbReference>
<dbReference type="Ensembl" id="ENSPMRT00000032973.1">
    <property type="protein sequence ID" value="ENSPMRP00000031083.1"/>
    <property type="gene ID" value="ENSPMRG00000020145.1"/>
</dbReference>
<dbReference type="AlphaFoldDB" id="A0A670K0L9"/>
<evidence type="ECO:0000256" key="1">
    <source>
        <dbReference type="ARBA" id="ARBA00009228"/>
    </source>
</evidence>
<dbReference type="Pfam" id="PF00089">
    <property type="entry name" value="Trypsin"/>
    <property type="match status" value="1"/>
</dbReference>
<evidence type="ECO:0000313" key="4">
    <source>
        <dbReference type="Ensembl" id="ENSPMRP00000031083.1"/>
    </source>
</evidence>